<dbReference type="OrthoDB" id="87299at2"/>
<keyword evidence="2 4" id="KW-0012">Acyltransferase</keyword>
<dbReference type="PROSITE" id="PS51186">
    <property type="entry name" value="GNAT"/>
    <property type="match status" value="1"/>
</dbReference>
<dbReference type="AlphaFoldDB" id="A0A377GX01"/>
<evidence type="ECO:0000256" key="2">
    <source>
        <dbReference type="ARBA" id="ARBA00023315"/>
    </source>
</evidence>
<feature type="domain" description="N-acetyltransferase" evidence="3">
    <location>
        <begin position="1"/>
        <end position="155"/>
    </location>
</feature>
<evidence type="ECO:0000313" key="4">
    <source>
        <dbReference type="EMBL" id="STO31373.1"/>
    </source>
</evidence>
<dbReference type="InterPro" id="IPR016181">
    <property type="entry name" value="Acyl_CoA_acyltransferase"/>
</dbReference>
<dbReference type="Proteomes" id="UP000255328">
    <property type="component" value="Unassembled WGS sequence"/>
</dbReference>
<keyword evidence="5" id="KW-1185">Reference proteome</keyword>
<organism evidence="4 5">
    <name type="scientific">Fusobacterium necrogenes</name>
    <dbReference type="NCBI Taxonomy" id="858"/>
    <lineage>
        <taxon>Bacteria</taxon>
        <taxon>Fusobacteriati</taxon>
        <taxon>Fusobacteriota</taxon>
        <taxon>Fusobacteriia</taxon>
        <taxon>Fusobacteriales</taxon>
        <taxon>Fusobacteriaceae</taxon>
        <taxon>Fusobacterium</taxon>
    </lineage>
</organism>
<dbReference type="EC" id="2.3.1.-" evidence="4"/>
<name>A0A377GX01_9FUSO</name>
<dbReference type="EMBL" id="UGGU01000003">
    <property type="protein sequence ID" value="STO31373.1"/>
    <property type="molecule type" value="Genomic_DNA"/>
</dbReference>
<keyword evidence="1 4" id="KW-0808">Transferase</keyword>
<gene>
    <name evidence="4" type="primary">yncA</name>
    <name evidence="4" type="ORF">NCTC10723_00821</name>
</gene>
<reference evidence="4 5" key="1">
    <citation type="submission" date="2018-06" db="EMBL/GenBank/DDBJ databases">
        <authorList>
            <consortium name="Pathogen Informatics"/>
            <person name="Doyle S."/>
        </authorList>
    </citation>
    <scope>NUCLEOTIDE SEQUENCE [LARGE SCALE GENOMIC DNA]</scope>
    <source>
        <strain evidence="4 5">NCTC10723</strain>
    </source>
</reference>
<dbReference type="PANTHER" id="PTHR43072:SF23">
    <property type="entry name" value="UPF0039 PROTEIN C11D3.02C"/>
    <property type="match status" value="1"/>
</dbReference>
<evidence type="ECO:0000313" key="5">
    <source>
        <dbReference type="Proteomes" id="UP000255328"/>
    </source>
</evidence>
<dbReference type="GO" id="GO:0016747">
    <property type="term" value="F:acyltransferase activity, transferring groups other than amino-acyl groups"/>
    <property type="evidence" value="ECO:0007669"/>
    <property type="project" value="InterPro"/>
</dbReference>
<dbReference type="Gene3D" id="3.40.630.30">
    <property type="match status" value="1"/>
</dbReference>
<dbReference type="SUPFAM" id="SSF55729">
    <property type="entry name" value="Acyl-CoA N-acyltransferases (Nat)"/>
    <property type="match status" value="1"/>
</dbReference>
<dbReference type="PANTHER" id="PTHR43072">
    <property type="entry name" value="N-ACETYLTRANSFERASE"/>
    <property type="match status" value="1"/>
</dbReference>
<sequence>MIRKVKLTDAENIVNIYNYYIKETTVTFEIEELTIKDMEMRIEKTLDSGYPFIVYEEDGKIKGYAYVKKWRERASYKNTLETSVYVDNNMKNNGIGRILYKALIKECKDIGVHVLIGVLSDTNFISKKFHENIGFKKTGHFREVANKFNKFIDVEFWSLILKEAR</sequence>
<evidence type="ECO:0000256" key="1">
    <source>
        <dbReference type="ARBA" id="ARBA00022679"/>
    </source>
</evidence>
<dbReference type="InterPro" id="IPR000182">
    <property type="entry name" value="GNAT_dom"/>
</dbReference>
<dbReference type="Pfam" id="PF13420">
    <property type="entry name" value="Acetyltransf_4"/>
    <property type="match status" value="1"/>
</dbReference>
<accession>A0A377GX01</accession>
<proteinExistence type="predicted"/>
<protein>
    <submittedName>
        <fullName evidence="4">N-acyltransferase YncA</fullName>
        <ecNumber evidence="4">2.3.1.-</ecNumber>
    </submittedName>
</protein>
<evidence type="ECO:0000259" key="3">
    <source>
        <dbReference type="PROSITE" id="PS51186"/>
    </source>
</evidence>
<dbReference type="CDD" id="cd04301">
    <property type="entry name" value="NAT_SF"/>
    <property type="match status" value="1"/>
</dbReference>
<dbReference type="RefSeq" id="WP_115269631.1">
    <property type="nucleotide sequence ID" value="NZ_CASFEE010000012.1"/>
</dbReference>